<feature type="region of interest" description="Disordered" evidence="1">
    <location>
        <begin position="57"/>
        <end position="93"/>
    </location>
</feature>
<evidence type="ECO:0000313" key="4">
    <source>
        <dbReference type="Proteomes" id="UP001367508"/>
    </source>
</evidence>
<organism evidence="3 4">
    <name type="scientific">Canavalia gladiata</name>
    <name type="common">Sword bean</name>
    <name type="synonym">Dolichos gladiatus</name>
    <dbReference type="NCBI Taxonomy" id="3824"/>
    <lineage>
        <taxon>Eukaryota</taxon>
        <taxon>Viridiplantae</taxon>
        <taxon>Streptophyta</taxon>
        <taxon>Embryophyta</taxon>
        <taxon>Tracheophyta</taxon>
        <taxon>Spermatophyta</taxon>
        <taxon>Magnoliopsida</taxon>
        <taxon>eudicotyledons</taxon>
        <taxon>Gunneridae</taxon>
        <taxon>Pentapetalae</taxon>
        <taxon>rosids</taxon>
        <taxon>fabids</taxon>
        <taxon>Fabales</taxon>
        <taxon>Fabaceae</taxon>
        <taxon>Papilionoideae</taxon>
        <taxon>50 kb inversion clade</taxon>
        <taxon>NPAAA clade</taxon>
        <taxon>indigoferoid/millettioid clade</taxon>
        <taxon>Phaseoleae</taxon>
        <taxon>Canavalia</taxon>
    </lineage>
</organism>
<sequence>MYILRQRTNFVSVDKFSYFLVAGLIFYALARVGLGCIFLHIQKQTKRSLLLTRRTMHGNRGLDPLNRLDSERGENEQSQSSSTKCCTEHGSLE</sequence>
<dbReference type="AlphaFoldDB" id="A0AAN9R537"/>
<reference evidence="3 4" key="1">
    <citation type="submission" date="2024-01" db="EMBL/GenBank/DDBJ databases">
        <title>The genomes of 5 underutilized Papilionoideae crops provide insights into root nodulation and disease resistanc.</title>
        <authorList>
            <person name="Jiang F."/>
        </authorList>
    </citation>
    <scope>NUCLEOTIDE SEQUENCE [LARGE SCALE GENOMIC DNA]</scope>
    <source>
        <strain evidence="3">LVBAO_FW01</strain>
        <tissue evidence="3">Leaves</tissue>
    </source>
</reference>
<evidence type="ECO:0000256" key="2">
    <source>
        <dbReference type="SAM" id="Phobius"/>
    </source>
</evidence>
<evidence type="ECO:0000256" key="1">
    <source>
        <dbReference type="SAM" id="MobiDB-lite"/>
    </source>
</evidence>
<keyword evidence="2" id="KW-0472">Membrane</keyword>
<gene>
    <name evidence="3" type="ORF">VNO77_00221</name>
</gene>
<keyword evidence="2" id="KW-1133">Transmembrane helix</keyword>
<feature type="compositionally biased region" description="Polar residues" evidence="1">
    <location>
        <begin position="76"/>
        <end position="85"/>
    </location>
</feature>
<keyword evidence="4" id="KW-1185">Reference proteome</keyword>
<dbReference type="EMBL" id="JAYMYQ010000001">
    <property type="protein sequence ID" value="KAK7358294.1"/>
    <property type="molecule type" value="Genomic_DNA"/>
</dbReference>
<accession>A0AAN9R537</accession>
<protein>
    <submittedName>
        <fullName evidence="3">Uncharacterized protein</fullName>
    </submittedName>
</protein>
<evidence type="ECO:0000313" key="3">
    <source>
        <dbReference type="EMBL" id="KAK7358294.1"/>
    </source>
</evidence>
<name>A0AAN9R537_CANGL</name>
<keyword evidence="2" id="KW-0812">Transmembrane</keyword>
<comment type="caution">
    <text evidence="3">The sequence shown here is derived from an EMBL/GenBank/DDBJ whole genome shotgun (WGS) entry which is preliminary data.</text>
</comment>
<feature type="transmembrane region" description="Helical" evidence="2">
    <location>
        <begin position="16"/>
        <end position="41"/>
    </location>
</feature>
<proteinExistence type="predicted"/>
<feature type="compositionally biased region" description="Basic and acidic residues" evidence="1">
    <location>
        <begin position="66"/>
        <end position="75"/>
    </location>
</feature>
<dbReference type="Proteomes" id="UP001367508">
    <property type="component" value="Unassembled WGS sequence"/>
</dbReference>